<dbReference type="PATRIC" id="fig|35746.4.peg.4120"/>
<organism evidence="2 3">
    <name type="scientific">Haloferax gibbonsii</name>
    <dbReference type="NCBI Taxonomy" id="35746"/>
    <lineage>
        <taxon>Archaea</taxon>
        <taxon>Methanobacteriati</taxon>
        <taxon>Methanobacteriota</taxon>
        <taxon>Stenosarchaea group</taxon>
        <taxon>Halobacteria</taxon>
        <taxon>Halobacteriales</taxon>
        <taxon>Haloferacaceae</taxon>
        <taxon>Haloferax</taxon>
    </lineage>
</organism>
<dbReference type="InterPro" id="IPR007560">
    <property type="entry name" value="Restrct_endonuc_IV_Mrr"/>
</dbReference>
<dbReference type="GeneID" id="31925626"/>
<gene>
    <name evidence="2" type="ORF">ABY42_18735</name>
</gene>
<geneLocation type="plasmid" evidence="2 3">
    <name>pHG3</name>
</geneLocation>
<keyword evidence="2" id="KW-0614">Plasmid</keyword>
<evidence type="ECO:0000313" key="3">
    <source>
        <dbReference type="Proteomes" id="UP000066124"/>
    </source>
</evidence>
<proteinExistence type="predicted"/>
<name>A0A0K1IZA1_HALGI</name>
<feature type="domain" description="Restriction endonuclease type IV Mrr" evidence="1">
    <location>
        <begin position="209"/>
        <end position="310"/>
    </location>
</feature>
<dbReference type="EMBL" id="CP011950">
    <property type="protein sequence ID" value="AKU09852.1"/>
    <property type="molecule type" value="Genomic_DNA"/>
</dbReference>
<evidence type="ECO:0000259" key="1">
    <source>
        <dbReference type="Pfam" id="PF04471"/>
    </source>
</evidence>
<dbReference type="GO" id="GO:0003677">
    <property type="term" value="F:DNA binding"/>
    <property type="evidence" value="ECO:0007669"/>
    <property type="project" value="InterPro"/>
</dbReference>
<dbReference type="PROSITE" id="PS50890">
    <property type="entry name" value="PUA"/>
    <property type="match status" value="1"/>
</dbReference>
<sequence length="449" mass="50219">MTGIVIFTAGRQDAYEDYKKSVKQGHEINEVSPYLSDEDVEELRATSEDDRVHLWGSSVASKWNNVEPGDVAFVYHDGKFVARGQVLMLRENYDLAEYLWKDGVNHDRWDSENPWKYLTFLTEVEGTDVDIGEFNNLVGYDQTYRPQGFTRVADSRLSRLTDEYDSVETALAELTGSGEKVHQVDDDDVEQTPNISTLLRSASTDGSRAEEFEQLVAKAFTRLGCETKWIEGGGDTDVEINSPMHVVIEAKTRSSGKLNTLEATNIDKHRRQKGADHAIVVAPGFAPKVIENATTNELTTLTVDDLIELLDRRDRYAVTPEQILDLLARPGAFQDDRLDLLDESIDDRLDAGETILSVVSALERADSPVANAADLRWIVVGMHDPSDVPSERDITRTLQLLSHPSISAVEQVEDGYRLVTSYENAVKLVRSLNTVVQKSWKPELSNSSN</sequence>
<evidence type="ECO:0000313" key="2">
    <source>
        <dbReference type="EMBL" id="AKU09852.1"/>
    </source>
</evidence>
<dbReference type="GO" id="GO:0004519">
    <property type="term" value="F:endonuclease activity"/>
    <property type="evidence" value="ECO:0007669"/>
    <property type="project" value="UniProtKB-KW"/>
</dbReference>
<dbReference type="Proteomes" id="UP000066124">
    <property type="component" value="Plasmid pHG3"/>
</dbReference>
<accession>A0A0K1IZA1</accession>
<dbReference type="GO" id="GO:0009307">
    <property type="term" value="P:DNA restriction-modification system"/>
    <property type="evidence" value="ECO:0007669"/>
    <property type="project" value="InterPro"/>
</dbReference>
<dbReference type="RefSeq" id="WP_082220745.1">
    <property type="nucleotide sequence ID" value="NZ_CP011950.1"/>
</dbReference>
<dbReference type="AlphaFoldDB" id="A0A0K1IZA1"/>
<dbReference type="Pfam" id="PF04471">
    <property type="entry name" value="Mrr_cat"/>
    <property type="match status" value="1"/>
</dbReference>
<keyword evidence="2" id="KW-0540">Nuclease</keyword>
<dbReference type="KEGG" id="hgi:ABY42_18735"/>
<keyword evidence="2" id="KW-0255">Endonuclease</keyword>
<reference evidence="3" key="1">
    <citation type="journal article" date="2015" name="J. Biotechnol.">
        <title>Complete genome sequence of Haloferax gibbonsii strain ARA6, a potential producer of polyhydroxyalkanoates and halocins isolated from Araruama, Rio de Janeiro, Brasil.</title>
        <authorList>
            <person name="Pinto L.H."/>
            <person name="D'Alincourt Carvalho-Assef A.P."/>
            <person name="Vieira R.P."/>
            <person name="Clementino M.M."/>
            <person name="Albano R.M."/>
        </authorList>
    </citation>
    <scope>NUCLEOTIDE SEQUENCE [LARGE SCALE GENOMIC DNA]</scope>
    <source>
        <strain evidence="3">ARA6</strain>
        <plasmid evidence="3">Plasmid pHG3</plasmid>
    </source>
</reference>
<keyword evidence="2" id="KW-0378">Hydrolase</keyword>
<protein>
    <submittedName>
        <fullName evidence="2">Restriction endonuclease</fullName>
    </submittedName>
</protein>